<dbReference type="GO" id="GO:0006338">
    <property type="term" value="P:chromatin remodeling"/>
    <property type="evidence" value="ECO:0007669"/>
    <property type="project" value="InterPro"/>
</dbReference>
<feature type="region of interest" description="Disordered" evidence="11">
    <location>
        <begin position="480"/>
        <end position="501"/>
    </location>
</feature>
<dbReference type="AlphaFoldDB" id="U9T4E1"/>
<evidence type="ECO:0000256" key="1">
    <source>
        <dbReference type="ARBA" id="ARBA00004123"/>
    </source>
</evidence>
<evidence type="ECO:0000256" key="6">
    <source>
        <dbReference type="ARBA" id="ARBA00023015"/>
    </source>
</evidence>
<evidence type="ECO:0000256" key="5">
    <source>
        <dbReference type="ARBA" id="ARBA00022853"/>
    </source>
</evidence>
<evidence type="ECO:0000259" key="13">
    <source>
        <dbReference type="Pfam" id="PF24105"/>
    </source>
</evidence>
<dbReference type="InterPro" id="IPR031120">
    <property type="entry name" value="HIR1-like"/>
</dbReference>
<dbReference type="HOGENOM" id="CLU_004372_3_0_1"/>
<organism evidence="14">
    <name type="scientific">Rhizophagus irregularis (strain DAOM 181602 / DAOM 197198 / MUCL 43194)</name>
    <name type="common">Arbuscular mycorrhizal fungus</name>
    <name type="synonym">Glomus intraradices</name>
    <dbReference type="NCBI Taxonomy" id="747089"/>
    <lineage>
        <taxon>Eukaryota</taxon>
        <taxon>Fungi</taxon>
        <taxon>Fungi incertae sedis</taxon>
        <taxon>Mucoromycota</taxon>
        <taxon>Glomeromycotina</taxon>
        <taxon>Glomeromycetes</taxon>
        <taxon>Glomerales</taxon>
        <taxon>Glomeraceae</taxon>
        <taxon>Rhizophagus</taxon>
    </lineage>
</organism>
<dbReference type="GO" id="GO:0031491">
    <property type="term" value="F:nucleosome binding"/>
    <property type="evidence" value="ECO:0007669"/>
    <property type="project" value="TreeGrafter"/>
</dbReference>
<evidence type="ECO:0000256" key="8">
    <source>
        <dbReference type="ARBA" id="ARBA00023242"/>
    </source>
</evidence>
<keyword evidence="4 10" id="KW-0677">Repeat</keyword>
<dbReference type="GO" id="GO:0000417">
    <property type="term" value="C:HIR complex"/>
    <property type="evidence" value="ECO:0007669"/>
    <property type="project" value="TreeGrafter"/>
</dbReference>
<feature type="repeat" description="WD" evidence="9">
    <location>
        <begin position="131"/>
        <end position="172"/>
    </location>
</feature>
<evidence type="ECO:0000256" key="11">
    <source>
        <dbReference type="SAM" id="MobiDB-lite"/>
    </source>
</evidence>
<evidence type="ECO:0000256" key="4">
    <source>
        <dbReference type="ARBA" id="ARBA00022737"/>
    </source>
</evidence>
<dbReference type="CDD" id="cd00200">
    <property type="entry name" value="WD40"/>
    <property type="match status" value="1"/>
</dbReference>
<dbReference type="GO" id="GO:0000785">
    <property type="term" value="C:chromatin"/>
    <property type="evidence" value="ECO:0007669"/>
    <property type="project" value="TreeGrafter"/>
</dbReference>
<dbReference type="EMBL" id="KI298913">
    <property type="protein sequence ID" value="ERZ98255.1"/>
    <property type="molecule type" value="Genomic_DNA"/>
</dbReference>
<dbReference type="Gene3D" id="2.130.10.10">
    <property type="entry name" value="YVTN repeat-like/Quinoprotein amine dehydrogenase"/>
    <property type="match status" value="2"/>
</dbReference>
<evidence type="ECO:0000256" key="9">
    <source>
        <dbReference type="PROSITE-ProRule" id="PRU00221"/>
    </source>
</evidence>
<dbReference type="InterPro" id="IPR055410">
    <property type="entry name" value="Beta-prop_CAF1B_HIR1"/>
</dbReference>
<reference evidence="14" key="1">
    <citation type="submission" date="2013-07" db="EMBL/GenBank/DDBJ databases">
        <title>The genome of an arbuscular mycorrhizal fungus provides insights into the evolution of the oldest plant symbiosis.</title>
        <authorList>
            <consortium name="DOE Joint Genome Institute"/>
            <person name="Tisserant E."/>
            <person name="Malbreil M."/>
            <person name="Kuo A."/>
            <person name="Kohler A."/>
            <person name="Symeonidi A."/>
            <person name="Balestrini R."/>
            <person name="Charron P."/>
            <person name="Duensing N."/>
            <person name="Frei-dit-Frey N."/>
            <person name="Gianinazzi-Pearson V."/>
            <person name="Gilbert B."/>
            <person name="Handa Y."/>
            <person name="Hijri M."/>
            <person name="Kaul R."/>
            <person name="Kawaguchi M."/>
            <person name="Krajinski F."/>
            <person name="Lammers P."/>
            <person name="Lapierre D."/>
            <person name="Masclaux F.G."/>
            <person name="Murat C."/>
            <person name="Morin E."/>
            <person name="Ndikumana S."/>
            <person name="Pagni M."/>
            <person name="Petitpierre D."/>
            <person name="Requena N."/>
            <person name="Rosikiewicz P."/>
            <person name="Riley R."/>
            <person name="Saito K."/>
            <person name="San Clemente H."/>
            <person name="Shapiro H."/>
            <person name="van Tuinen D."/>
            <person name="Becard G."/>
            <person name="Bonfante P."/>
            <person name="Paszkowski U."/>
            <person name="Shachar-Hill Y."/>
            <person name="Young J.P."/>
            <person name="Sanders I.R."/>
            <person name="Henrissat B."/>
            <person name="Rensing S.A."/>
            <person name="Grigoriev I.V."/>
            <person name="Corradi N."/>
            <person name="Roux C."/>
            <person name="Martin F."/>
        </authorList>
    </citation>
    <scope>NUCLEOTIDE SEQUENCE</scope>
    <source>
        <strain evidence="14">DAOM 197198</strain>
    </source>
</reference>
<evidence type="ECO:0000256" key="3">
    <source>
        <dbReference type="ARBA" id="ARBA00022574"/>
    </source>
</evidence>
<keyword evidence="3 9" id="KW-0853">WD repeat</keyword>
<dbReference type="eggNOG" id="KOG0973">
    <property type="taxonomic scope" value="Eukaryota"/>
</dbReference>
<feature type="domain" description="CAF1B/HIR1 beta-propeller" evidence="13">
    <location>
        <begin position="20"/>
        <end position="364"/>
    </location>
</feature>
<protein>
    <recommendedName>
        <fullName evidence="10">Protein HIR</fullName>
    </recommendedName>
</protein>
<dbReference type="InterPro" id="IPR011494">
    <property type="entry name" value="HIRA-like_C"/>
</dbReference>
<dbReference type="GO" id="GO:0005634">
    <property type="term" value="C:nucleus"/>
    <property type="evidence" value="ECO:0007669"/>
    <property type="project" value="UniProtKB-SubCell"/>
</dbReference>
<name>U9T4E1_RHIID</name>
<comment type="function">
    <text evidence="10">Required for replication-independent chromatin assembly and for the periodic repression of histone gene transcription during the cell cycle.</text>
</comment>
<dbReference type="InterPro" id="IPR019015">
    <property type="entry name" value="HIRA_B_motif"/>
</dbReference>
<dbReference type="Pfam" id="PF07569">
    <property type="entry name" value="Hira"/>
    <property type="match status" value="1"/>
</dbReference>
<feature type="repeat" description="WD" evidence="9">
    <location>
        <begin position="14"/>
        <end position="46"/>
    </location>
</feature>
<keyword evidence="6 10" id="KW-0805">Transcription regulation</keyword>
<dbReference type="Pfam" id="PF24105">
    <property type="entry name" value="Beta-prop_CAF1B_HIR1"/>
    <property type="match status" value="1"/>
</dbReference>
<feature type="repeat" description="WD" evidence="9">
    <location>
        <begin position="68"/>
        <end position="101"/>
    </location>
</feature>
<dbReference type="VEuPathDB" id="FungiDB:RhiirFUN_009921"/>
<gene>
    <name evidence="14" type="ORF">GLOINDRAFT_70653</name>
</gene>
<dbReference type="PANTHER" id="PTHR13831:SF0">
    <property type="entry name" value="PROTEIN HIRA"/>
    <property type="match status" value="1"/>
</dbReference>
<dbReference type="InterPro" id="IPR015943">
    <property type="entry name" value="WD40/YVTN_repeat-like_dom_sf"/>
</dbReference>
<feature type="compositionally biased region" description="Polar residues" evidence="11">
    <location>
        <begin position="446"/>
        <end position="463"/>
    </location>
</feature>
<dbReference type="PROSITE" id="PS50082">
    <property type="entry name" value="WD_REPEATS_2"/>
    <property type="match status" value="4"/>
</dbReference>
<feature type="repeat" description="WD" evidence="9">
    <location>
        <begin position="173"/>
        <end position="204"/>
    </location>
</feature>
<dbReference type="Pfam" id="PF09453">
    <property type="entry name" value="HIRA_B"/>
    <property type="match status" value="1"/>
</dbReference>
<feature type="region of interest" description="Disordered" evidence="11">
    <location>
        <begin position="442"/>
        <end position="463"/>
    </location>
</feature>
<evidence type="ECO:0000259" key="12">
    <source>
        <dbReference type="Pfam" id="PF07569"/>
    </source>
</evidence>
<evidence type="ECO:0000256" key="10">
    <source>
        <dbReference type="RuleBase" id="RU364014"/>
    </source>
</evidence>
<dbReference type="PANTHER" id="PTHR13831">
    <property type="entry name" value="MEMBER OF THE HIR1 FAMILY OF WD-REPEAT PROTEINS"/>
    <property type="match status" value="1"/>
</dbReference>
<keyword evidence="8 10" id="KW-0539">Nucleus</keyword>
<feature type="domain" description="Protein HIRA-like C-terminal" evidence="12">
    <location>
        <begin position="657"/>
        <end position="864"/>
    </location>
</feature>
<dbReference type="GO" id="GO:0006355">
    <property type="term" value="P:regulation of DNA-templated transcription"/>
    <property type="evidence" value="ECO:0007669"/>
    <property type="project" value="InterPro"/>
</dbReference>
<accession>U9T4E1</accession>
<keyword evidence="10" id="KW-0678">Repressor</keyword>
<dbReference type="InterPro" id="IPR036322">
    <property type="entry name" value="WD40_repeat_dom_sf"/>
</dbReference>
<keyword evidence="7 10" id="KW-0804">Transcription</keyword>
<proteinExistence type="inferred from homology"/>
<evidence type="ECO:0000256" key="7">
    <source>
        <dbReference type="ARBA" id="ARBA00023163"/>
    </source>
</evidence>
<dbReference type="SMART" id="SM00320">
    <property type="entry name" value="WD40"/>
    <property type="match status" value="6"/>
</dbReference>
<keyword evidence="5 10" id="KW-0156">Chromatin regulator</keyword>
<dbReference type="InterPro" id="IPR001680">
    <property type="entry name" value="WD40_rpt"/>
</dbReference>
<dbReference type="SUPFAM" id="SSF50978">
    <property type="entry name" value="WD40 repeat-like"/>
    <property type="match status" value="2"/>
</dbReference>
<comment type="subcellular location">
    <subcellularLocation>
        <location evidence="1 10">Nucleus</location>
    </subcellularLocation>
</comment>
<evidence type="ECO:0000256" key="2">
    <source>
        <dbReference type="ARBA" id="ARBA00007306"/>
    </source>
</evidence>
<dbReference type="PROSITE" id="PS50294">
    <property type="entry name" value="WD_REPEATS_REGION"/>
    <property type="match status" value="4"/>
</dbReference>
<sequence length="881" mass="96763">MHLAKPSWLAHLDDKGQRTSIFSIHVHPDGTRIATGGLDNKIKLWSTIPIIDGSKARDPNFPTLLCTLGLHNGSVLCVRWSNRDGRYLASGSDDQLLLIWEWDKSTEAWAGQSIFGSGEQNIENWKPVRRLTGHQSDVVDLAWSRDNTYLASCGLDNLVFIWDGRKFEKLHKLDAHQGFVKGVTWDPVGEYLATESDDKTVKVWRTSDWKVQAEISEPYTSSPTTTFYRRLSWSPDGSHVATANGAQGPVPIAAIFNRNDWRPDVSLVGHDSAIEVVSFNPVIFMIPESDDADPDSASVGSVCAVGSQDHSISVWVTRNARPLFVCQKPFDHSVLDLAWSPDGTHLYACSYDGTVVVLQFLNNEFGTRLSMEEHDKILAKYGFVPKDPIILENTTQLAMEGTLAITNKTSSSGRIAALMSGNQELPPPPTVIISEDKINYGPPSSAPSQMTSENSNTIKSSSQNITLTKDGKKRIQPQFLRGLTSSPGTPLRPPMPQQSVSLDKASNLDAPSRALPAGGIPAILIGNKRKESFASEIAAQSNKRQSFSKSRADSVIETEGYVLRSGLVPPSVTMSQVRLASHKVKDYLAKDRLDGATLKLECFNNNAKGPSQISCTRGKVVVWIDYVPSSIILLTGHSQFSAVACEDGSLFVYSSAGRRLLPVIMLESAASFLEICREYLLCITQTGLIYIWDLRNLKAIVSSVSTAPILQAATILSDDFHSTVSIISACVRPNGIPLLVTSINEAWCYHLDMKTWVRVYDPRYSTLDPSNSETSEVIGGSILASLESMARQRGGNIGSLAYLRHSGGKDTQGKAHVIGHLENQLVSSEMVNSPTEYKRLLFAYAQQLADEGAEFRLHELCMELLGPVNGYEILVVKFIFY</sequence>
<evidence type="ECO:0000313" key="14">
    <source>
        <dbReference type="EMBL" id="ERZ98255.1"/>
    </source>
</evidence>
<dbReference type="GO" id="GO:0006351">
    <property type="term" value="P:DNA-templated transcription"/>
    <property type="evidence" value="ECO:0007669"/>
    <property type="project" value="InterPro"/>
</dbReference>
<comment type="similarity">
    <text evidence="2 10">Belongs to the WD repeat HIR1 family.</text>
</comment>